<dbReference type="Gene3D" id="1.10.10.10">
    <property type="entry name" value="Winged helix-like DNA-binding domain superfamily/Winged helix DNA-binding domain"/>
    <property type="match status" value="1"/>
</dbReference>
<dbReference type="InterPro" id="IPR011991">
    <property type="entry name" value="ArsR-like_HTH"/>
</dbReference>
<dbReference type="AlphaFoldDB" id="A0A848EU91"/>
<evidence type="ECO:0000313" key="3">
    <source>
        <dbReference type="Proteomes" id="UP000536773"/>
    </source>
</evidence>
<dbReference type="InterPro" id="IPR036388">
    <property type="entry name" value="WH-like_DNA-bd_sf"/>
</dbReference>
<organism evidence="2 3">
    <name type="scientific">Megasphaera elsdenii</name>
    <dbReference type="NCBI Taxonomy" id="907"/>
    <lineage>
        <taxon>Bacteria</taxon>
        <taxon>Bacillati</taxon>
        <taxon>Bacillota</taxon>
        <taxon>Negativicutes</taxon>
        <taxon>Veillonellales</taxon>
        <taxon>Veillonellaceae</taxon>
        <taxon>Megasphaera</taxon>
    </lineage>
</organism>
<gene>
    <name evidence="2" type="ORF">HG933_10480</name>
</gene>
<dbReference type="EMBL" id="JABBJH010000019">
    <property type="protein sequence ID" value="NMK39786.1"/>
    <property type="molecule type" value="Genomic_DNA"/>
</dbReference>
<sequence length="262" mass="29995">MGHRYSYDDSIKYRYYQIPKALLTSEYTQLTNDDRVVYAILSDRLQLSRKNGWVNARRELYIYFSADRLSELLGVSRKTVYRIFRHLKDAGLLEAERQGLGKPNQLYVCTPVVGSELSYTCPKSGASDESAGALPCLRVDPTGGTRMLPNDPEINETEKSEPEVEIQTMCAPNQIPPDSQSIRMYCQERGNTLDADEFFDYYTARGWHNIKDWTAAVRQWERYASKYTGVPYQSTHSSGDARTIFQATLAQCNKEVIHNELD</sequence>
<reference evidence="2 3" key="1">
    <citation type="submission" date="2020-04" db="EMBL/GenBank/DDBJ databases">
        <authorList>
            <person name="Hitch T.C.A."/>
            <person name="Wylensek D."/>
            <person name="Clavel T."/>
        </authorList>
    </citation>
    <scope>NUCLEOTIDE SEQUENCE [LARGE SCALE GENOMIC DNA]</scope>
    <source>
        <strain evidence="2 3">WCA-386-APC-2A</strain>
    </source>
</reference>
<evidence type="ECO:0000313" key="2">
    <source>
        <dbReference type="EMBL" id="NMK39786.1"/>
    </source>
</evidence>
<name>A0A848EU91_MEGEL</name>
<comment type="caution">
    <text evidence="2">The sequence shown here is derived from an EMBL/GenBank/DDBJ whole genome shotgun (WGS) entry which is preliminary data.</text>
</comment>
<protein>
    <submittedName>
        <fullName evidence="2">Helix-turn-helix domain-containing protein</fullName>
    </submittedName>
</protein>
<dbReference type="SUPFAM" id="SSF46785">
    <property type="entry name" value="Winged helix' DNA-binding domain"/>
    <property type="match status" value="1"/>
</dbReference>
<dbReference type="InterPro" id="IPR010724">
    <property type="entry name" value="RepA_N"/>
</dbReference>
<evidence type="ECO:0000259" key="1">
    <source>
        <dbReference type="Pfam" id="PF06970"/>
    </source>
</evidence>
<dbReference type="Pfam" id="PF06970">
    <property type="entry name" value="RepA_N"/>
    <property type="match status" value="1"/>
</dbReference>
<dbReference type="InterPro" id="IPR036390">
    <property type="entry name" value="WH_DNA-bd_sf"/>
</dbReference>
<accession>A0A848EU91</accession>
<feature type="domain" description="Replication initiator A N-terminal" evidence="1">
    <location>
        <begin position="14"/>
        <end position="87"/>
    </location>
</feature>
<dbReference type="CDD" id="cd00090">
    <property type="entry name" value="HTH_ARSR"/>
    <property type="match status" value="1"/>
</dbReference>
<proteinExistence type="predicted"/>
<dbReference type="Proteomes" id="UP000536773">
    <property type="component" value="Unassembled WGS sequence"/>
</dbReference>